<dbReference type="InterPro" id="IPR011701">
    <property type="entry name" value="MFS"/>
</dbReference>
<evidence type="ECO:0000256" key="3">
    <source>
        <dbReference type="ARBA" id="ARBA00022692"/>
    </source>
</evidence>
<feature type="transmembrane region" description="Helical" evidence="7">
    <location>
        <begin position="109"/>
        <end position="128"/>
    </location>
</feature>
<keyword evidence="5 7" id="KW-0472">Membrane</keyword>
<dbReference type="InterPro" id="IPR036259">
    <property type="entry name" value="MFS_trans_sf"/>
</dbReference>
<dbReference type="FunFam" id="1.20.1250.20:FF:000068">
    <property type="entry name" value="MFS general substrate transporter"/>
    <property type="match status" value="1"/>
</dbReference>
<feature type="transmembrane region" description="Helical" evidence="7">
    <location>
        <begin position="272"/>
        <end position="297"/>
    </location>
</feature>
<dbReference type="Proteomes" id="UP000582016">
    <property type="component" value="Unassembled WGS sequence"/>
</dbReference>
<dbReference type="EMBL" id="JAAOAQ010000513">
    <property type="protein sequence ID" value="KAF5543555.1"/>
    <property type="molecule type" value="Genomic_DNA"/>
</dbReference>
<evidence type="ECO:0000256" key="2">
    <source>
        <dbReference type="ARBA" id="ARBA00022448"/>
    </source>
</evidence>
<protein>
    <submittedName>
        <fullName evidence="9">Tartrate transporter</fullName>
    </submittedName>
</protein>
<proteinExistence type="predicted"/>
<dbReference type="SUPFAM" id="SSF103473">
    <property type="entry name" value="MFS general substrate transporter"/>
    <property type="match status" value="1"/>
</dbReference>
<feature type="domain" description="Major facilitator superfamily (MFS) profile" evidence="8">
    <location>
        <begin position="43"/>
        <end position="457"/>
    </location>
</feature>
<feature type="transmembrane region" description="Helical" evidence="7">
    <location>
        <begin position="426"/>
        <end position="444"/>
    </location>
</feature>
<evidence type="ECO:0000256" key="4">
    <source>
        <dbReference type="ARBA" id="ARBA00022989"/>
    </source>
</evidence>
<dbReference type="Pfam" id="PF07690">
    <property type="entry name" value="MFS_1"/>
    <property type="match status" value="1"/>
</dbReference>
<dbReference type="OrthoDB" id="5422579at2759"/>
<evidence type="ECO:0000256" key="7">
    <source>
        <dbReference type="SAM" id="Phobius"/>
    </source>
</evidence>
<dbReference type="CDD" id="cd17327">
    <property type="entry name" value="MFS_FEN2_like"/>
    <property type="match status" value="1"/>
</dbReference>
<feature type="transmembrane region" description="Helical" evidence="7">
    <location>
        <begin position="140"/>
        <end position="159"/>
    </location>
</feature>
<dbReference type="GO" id="GO:0022857">
    <property type="term" value="F:transmembrane transporter activity"/>
    <property type="evidence" value="ECO:0007669"/>
    <property type="project" value="InterPro"/>
</dbReference>
<evidence type="ECO:0000256" key="5">
    <source>
        <dbReference type="ARBA" id="ARBA00023136"/>
    </source>
</evidence>
<feature type="transmembrane region" description="Helical" evidence="7">
    <location>
        <begin position="43"/>
        <end position="61"/>
    </location>
</feature>
<feature type="transmembrane region" description="Helical" evidence="7">
    <location>
        <begin position="365"/>
        <end position="386"/>
    </location>
</feature>
<organism evidence="9 10">
    <name type="scientific">Fusarium phyllophilum</name>
    <dbReference type="NCBI Taxonomy" id="47803"/>
    <lineage>
        <taxon>Eukaryota</taxon>
        <taxon>Fungi</taxon>
        <taxon>Dikarya</taxon>
        <taxon>Ascomycota</taxon>
        <taxon>Pezizomycotina</taxon>
        <taxon>Sordariomycetes</taxon>
        <taxon>Hypocreomycetidae</taxon>
        <taxon>Hypocreales</taxon>
        <taxon>Nectriaceae</taxon>
        <taxon>Fusarium</taxon>
        <taxon>Fusarium fujikuroi species complex</taxon>
    </lineage>
</organism>
<evidence type="ECO:0000313" key="9">
    <source>
        <dbReference type="EMBL" id="KAF5543555.1"/>
    </source>
</evidence>
<dbReference type="PANTHER" id="PTHR43791:SF52">
    <property type="entry name" value="TRANSPORTER, PUTATIVE (AFU_ORTHOLOGUE AFUA_1G11820)-RELATED"/>
    <property type="match status" value="1"/>
</dbReference>
<name>A0A8H5IUC3_9HYPO</name>
<dbReference type="PROSITE" id="PS50850">
    <property type="entry name" value="MFS"/>
    <property type="match status" value="1"/>
</dbReference>
<dbReference type="AlphaFoldDB" id="A0A8H5IUC3"/>
<feature type="transmembrane region" description="Helical" evidence="7">
    <location>
        <begin position="336"/>
        <end position="353"/>
    </location>
</feature>
<accession>A0A8H5IUC3</accession>
<feature type="transmembrane region" description="Helical" evidence="7">
    <location>
        <begin position="81"/>
        <end position="102"/>
    </location>
</feature>
<evidence type="ECO:0000256" key="6">
    <source>
        <dbReference type="ARBA" id="ARBA00023180"/>
    </source>
</evidence>
<keyword evidence="2" id="KW-0813">Transport</keyword>
<dbReference type="GO" id="GO:0016020">
    <property type="term" value="C:membrane"/>
    <property type="evidence" value="ECO:0007669"/>
    <property type="project" value="UniProtKB-SubCell"/>
</dbReference>
<gene>
    <name evidence="9" type="ORF">FPHYL_11257</name>
</gene>
<comment type="caution">
    <text evidence="9">The sequence shown here is derived from an EMBL/GenBank/DDBJ whole genome shotgun (WGS) entry which is preliminary data.</text>
</comment>
<keyword evidence="10" id="KW-1185">Reference proteome</keyword>
<sequence length="949" mass="108257">MADLNEKATFDHASFKGAESTMEQTPEESEATKKLLRKCDLRLIPPLMVIFFLSFMDRTNIGNAKIQGMTEDLKMTGSDYNMALFVFFIPYIIFEVPSNIMIKRISPSLWLAGITVLWGVSTVGMGLVNNVQGLIACRVLLGFFEAGIVPGCIYLISMYYRRYEVQWRMSLFFSAAILAGAFSGLLAFAIAKMHDVGGLEAWRWIFILEGILTVVIGVIAKWWIPDWPETASFLNDDERSRLIARLADDSGDAKMDHLNKAAWKKILTDWKIYLGTLAYFGIVNNGYAGSFFIPTILREMGYAAERAQVLTIPVYIVATIGCLSAAYLADRMRHRYGFTMFGVVMTSIGYILLLLQHQVPTAARYFALFLLVTGGYITQPVVLGWLSNTMGGHYKRSIASAAQVGFGNLGGIVASNVYLTREAPEYWTGLGVSLGMVLGNLGILKRLHLELLCQVIYTLPNADIKNLRLTCSYLGNISLPRFNRVFISANPRDIEVFTFIANHNIFRFKITEIIYDDSRFDHSLRRRYEEIIEEYPDPTTPLYWFRAAYNSIVRGIDAKEGGYDYIPHVKEAFKTRCTMRESYEVHCKLKSQQDEVLASGRDADALRYGLSRFPNLKRVTLSPAAHGILGRPLYPTPTIRSFPEGLIYPLERCWPKPDLLGEYILTPWDETSKQEWRGFCVVTKEIAQHIRENPMFGLSEFVAEDRRFWTGIDCHIFDNPVSEEYRDLVTSLSHPPLRRVELSFACGEESKHNWPSFRSGHLFRALSKAKSLKDLRFHTRIPLKHRMWHKFVEYAQNGMPLQSMFPINEWSNIRRFALSRSFVRQKDVMAFISTLPSSLESLELSFLNFFPREGTYRDLLQDMRCNSGWRERPAGNRPKLIVLVVENELLIDGAAMDLSHAAMDYVYRHGENPFVEDQILEVVEGKGTLVDLLDPMHDEELYYGRVAPV</sequence>
<keyword evidence="6" id="KW-0325">Glycoprotein</keyword>
<feature type="transmembrane region" description="Helical" evidence="7">
    <location>
        <begin position="202"/>
        <end position="224"/>
    </location>
</feature>
<dbReference type="PANTHER" id="PTHR43791">
    <property type="entry name" value="PERMEASE-RELATED"/>
    <property type="match status" value="1"/>
</dbReference>
<evidence type="ECO:0000256" key="1">
    <source>
        <dbReference type="ARBA" id="ARBA00004141"/>
    </source>
</evidence>
<dbReference type="FunFam" id="1.20.1250.20:FF:000034">
    <property type="entry name" value="MFS general substrate transporter"/>
    <property type="match status" value="1"/>
</dbReference>
<dbReference type="InterPro" id="IPR020846">
    <property type="entry name" value="MFS_dom"/>
</dbReference>
<comment type="subcellular location">
    <subcellularLocation>
        <location evidence="1">Membrane</location>
        <topology evidence="1">Multi-pass membrane protein</topology>
    </subcellularLocation>
</comment>
<keyword evidence="3 7" id="KW-0812">Transmembrane</keyword>
<feature type="transmembrane region" description="Helical" evidence="7">
    <location>
        <begin position="309"/>
        <end position="329"/>
    </location>
</feature>
<evidence type="ECO:0000259" key="8">
    <source>
        <dbReference type="PROSITE" id="PS50850"/>
    </source>
</evidence>
<dbReference type="Gene3D" id="1.20.1250.20">
    <property type="entry name" value="MFS general substrate transporter like domains"/>
    <property type="match status" value="2"/>
</dbReference>
<evidence type="ECO:0000313" key="10">
    <source>
        <dbReference type="Proteomes" id="UP000582016"/>
    </source>
</evidence>
<feature type="transmembrane region" description="Helical" evidence="7">
    <location>
        <begin position="171"/>
        <end position="190"/>
    </location>
</feature>
<reference evidence="9 10" key="1">
    <citation type="submission" date="2020-05" db="EMBL/GenBank/DDBJ databases">
        <title>Identification and distribution of gene clusters putatively required for synthesis of sphingolipid metabolism inhibitors in phylogenetically diverse species of the filamentous fungus Fusarium.</title>
        <authorList>
            <person name="Kim H.-S."/>
            <person name="Busman M."/>
            <person name="Brown D.W."/>
            <person name="Divon H."/>
            <person name="Uhlig S."/>
            <person name="Proctor R.H."/>
        </authorList>
    </citation>
    <scope>NUCLEOTIDE SEQUENCE [LARGE SCALE GENOMIC DNA]</scope>
    <source>
        <strain evidence="9 10">NRRL 13617</strain>
    </source>
</reference>
<keyword evidence="4 7" id="KW-1133">Transmembrane helix</keyword>